<sequence length="398" mass="40190">MSAFSSAPMRTSPRRAPWGPALALCALVVIGRLAYFLDDNTEAPSLIDFDIFRIAGRLAVEGHLADAYDWSRLRDLEIALGGKPTGFGPFAYPPPFALAMAGLAHLSTGAAYFGFVTLGLGLIAAALRRLAPTAFWPCFAALVPAVCINIAIGQNGMLTGGLAGLATAWALERRGPAAGGVAGLLAALKPQVAVVLPLMLVLRGQGRALVAMAAAGSALAGLAVLCFGPGIVGIFLGGLAGTGEALAAGRFPLHRMTSVYAGLRALGLPSGVALGSHLAAAALLLAAAILVGRRAGGGRAEAGLLLMTTAFVSPYFYDYDLPVVGAGLALVLGATTGPRKLVALSLAGLAGAGAAGMIEVMATDGYRPSLGALFVLLSFGSALQLVRRHATPASEARA</sequence>
<keyword evidence="10" id="KW-1185">Reference proteome</keyword>
<evidence type="ECO:0000256" key="3">
    <source>
        <dbReference type="ARBA" id="ARBA00022679"/>
    </source>
</evidence>
<protein>
    <submittedName>
        <fullName evidence="9">DUF2029 domain-containing protein</fullName>
    </submittedName>
</protein>
<keyword evidence="2" id="KW-1003">Cell membrane</keyword>
<dbReference type="AlphaFoldDB" id="A0A4Q2UB93"/>
<dbReference type="GO" id="GO:0016758">
    <property type="term" value="F:hexosyltransferase activity"/>
    <property type="evidence" value="ECO:0007669"/>
    <property type="project" value="InterPro"/>
</dbReference>
<keyword evidence="4 8" id="KW-0812">Transmembrane</keyword>
<dbReference type="GO" id="GO:0005886">
    <property type="term" value="C:plasma membrane"/>
    <property type="evidence" value="ECO:0007669"/>
    <property type="project" value="UniProtKB-SubCell"/>
</dbReference>
<reference evidence="9 10" key="1">
    <citation type="submission" date="2018-12" db="EMBL/GenBank/DDBJ databases">
        <authorList>
            <person name="Grouzdev D.S."/>
            <person name="Krutkina M.S."/>
        </authorList>
    </citation>
    <scope>NUCLEOTIDE SEQUENCE [LARGE SCALE GENOMIC DNA]</scope>
    <source>
        <strain evidence="9 10">RmlP026</strain>
    </source>
</reference>
<keyword evidence="6 8" id="KW-0472">Membrane</keyword>
<feature type="transmembrane region" description="Helical" evidence="8">
    <location>
        <begin position="341"/>
        <end position="362"/>
    </location>
</feature>
<evidence type="ECO:0000256" key="7">
    <source>
        <dbReference type="ARBA" id="ARBA00024033"/>
    </source>
</evidence>
<feature type="transmembrane region" description="Helical" evidence="8">
    <location>
        <begin position="96"/>
        <end position="127"/>
    </location>
</feature>
<evidence type="ECO:0000313" key="9">
    <source>
        <dbReference type="EMBL" id="RYC34043.1"/>
    </source>
</evidence>
<dbReference type="Pfam" id="PF09594">
    <property type="entry name" value="GT87"/>
    <property type="match status" value="1"/>
</dbReference>
<name>A0A4Q2UB93_9HYPH</name>
<evidence type="ECO:0000256" key="5">
    <source>
        <dbReference type="ARBA" id="ARBA00022989"/>
    </source>
</evidence>
<feature type="transmembrane region" description="Helical" evidence="8">
    <location>
        <begin position="177"/>
        <end position="201"/>
    </location>
</feature>
<comment type="caution">
    <text evidence="9">The sequence shown here is derived from an EMBL/GenBank/DDBJ whole genome shotgun (WGS) entry which is preliminary data.</text>
</comment>
<dbReference type="Proteomes" id="UP000290759">
    <property type="component" value="Unassembled WGS sequence"/>
</dbReference>
<comment type="similarity">
    <text evidence="7">Belongs to the glycosyltransferase 87 family.</text>
</comment>
<organism evidence="9 10">
    <name type="scientific">Lichenibacterium minor</name>
    <dbReference type="NCBI Taxonomy" id="2316528"/>
    <lineage>
        <taxon>Bacteria</taxon>
        <taxon>Pseudomonadati</taxon>
        <taxon>Pseudomonadota</taxon>
        <taxon>Alphaproteobacteria</taxon>
        <taxon>Hyphomicrobiales</taxon>
        <taxon>Lichenihabitantaceae</taxon>
        <taxon>Lichenibacterium</taxon>
    </lineage>
</organism>
<keyword evidence="5 8" id="KW-1133">Transmembrane helix</keyword>
<dbReference type="RefSeq" id="WP_129222944.1">
    <property type="nucleotide sequence ID" value="NZ_QYBB01000001.1"/>
</dbReference>
<evidence type="ECO:0000256" key="2">
    <source>
        <dbReference type="ARBA" id="ARBA00022475"/>
    </source>
</evidence>
<feature type="transmembrane region" description="Helical" evidence="8">
    <location>
        <begin position="368"/>
        <end position="386"/>
    </location>
</feature>
<dbReference type="OrthoDB" id="7679563at2"/>
<evidence type="ECO:0000256" key="8">
    <source>
        <dbReference type="SAM" id="Phobius"/>
    </source>
</evidence>
<feature type="transmembrane region" description="Helical" evidence="8">
    <location>
        <begin position="265"/>
        <end position="291"/>
    </location>
</feature>
<evidence type="ECO:0000256" key="1">
    <source>
        <dbReference type="ARBA" id="ARBA00004651"/>
    </source>
</evidence>
<evidence type="ECO:0000256" key="4">
    <source>
        <dbReference type="ARBA" id="ARBA00022692"/>
    </source>
</evidence>
<keyword evidence="3" id="KW-0808">Transferase</keyword>
<feature type="transmembrane region" description="Helical" evidence="8">
    <location>
        <begin position="134"/>
        <end position="157"/>
    </location>
</feature>
<gene>
    <name evidence="9" type="ORF">D3273_01980</name>
</gene>
<accession>A0A4Q2UB93</accession>
<comment type="subcellular location">
    <subcellularLocation>
        <location evidence="1">Cell membrane</location>
        <topology evidence="1">Multi-pass membrane protein</topology>
    </subcellularLocation>
</comment>
<evidence type="ECO:0000256" key="6">
    <source>
        <dbReference type="ARBA" id="ARBA00023136"/>
    </source>
</evidence>
<evidence type="ECO:0000313" key="10">
    <source>
        <dbReference type="Proteomes" id="UP000290759"/>
    </source>
</evidence>
<proteinExistence type="inferred from homology"/>
<dbReference type="EMBL" id="QYBB01000001">
    <property type="protein sequence ID" value="RYC34043.1"/>
    <property type="molecule type" value="Genomic_DNA"/>
</dbReference>
<dbReference type="InterPro" id="IPR018584">
    <property type="entry name" value="GT87"/>
</dbReference>
<reference evidence="9 10" key="2">
    <citation type="submission" date="2019-02" db="EMBL/GenBank/DDBJ databases">
        <title>'Lichenibacterium ramalinii' gen. nov. sp. nov., 'Lichenibacterium minor' gen. nov. sp. nov.</title>
        <authorList>
            <person name="Pankratov T."/>
        </authorList>
    </citation>
    <scope>NUCLEOTIDE SEQUENCE [LARGE SCALE GENOMIC DNA]</scope>
    <source>
        <strain evidence="9 10">RmlP026</strain>
    </source>
</reference>